<evidence type="ECO:0000256" key="1">
    <source>
        <dbReference type="SAM" id="Coils"/>
    </source>
</evidence>
<keyword evidence="4" id="KW-1185">Reference proteome</keyword>
<evidence type="ECO:0000313" key="3">
    <source>
        <dbReference type="EMBL" id="KAL2100063.1"/>
    </source>
</evidence>
<evidence type="ECO:0000313" key="4">
    <source>
        <dbReference type="Proteomes" id="UP001591681"/>
    </source>
</evidence>
<feature type="compositionally biased region" description="Basic and acidic residues" evidence="2">
    <location>
        <begin position="308"/>
        <end position="341"/>
    </location>
</feature>
<reference evidence="3 4" key="1">
    <citation type="submission" date="2024-09" db="EMBL/GenBank/DDBJ databases">
        <title>A chromosome-level genome assembly of Gray's grenadier anchovy, Coilia grayii.</title>
        <authorList>
            <person name="Fu Z."/>
        </authorList>
    </citation>
    <scope>NUCLEOTIDE SEQUENCE [LARGE SCALE GENOMIC DNA]</scope>
    <source>
        <strain evidence="3">G4</strain>
        <tissue evidence="3">Muscle</tissue>
    </source>
</reference>
<feature type="coiled-coil region" evidence="1">
    <location>
        <begin position="95"/>
        <end position="122"/>
    </location>
</feature>
<proteinExistence type="predicted"/>
<evidence type="ECO:0000256" key="2">
    <source>
        <dbReference type="SAM" id="MobiDB-lite"/>
    </source>
</evidence>
<comment type="caution">
    <text evidence="3">The sequence shown here is derived from an EMBL/GenBank/DDBJ whole genome shotgun (WGS) entry which is preliminary data.</text>
</comment>
<dbReference type="EMBL" id="JBHFQA010000004">
    <property type="protein sequence ID" value="KAL2100063.1"/>
    <property type="molecule type" value="Genomic_DNA"/>
</dbReference>
<dbReference type="AlphaFoldDB" id="A0ABD1KLP4"/>
<gene>
    <name evidence="3" type="ORF">ACEWY4_004457</name>
</gene>
<keyword evidence="1" id="KW-0175">Coiled coil</keyword>
<protein>
    <submittedName>
        <fullName evidence="3">Uncharacterized protein</fullName>
    </submittedName>
</protein>
<dbReference type="Proteomes" id="UP001591681">
    <property type="component" value="Unassembled WGS sequence"/>
</dbReference>
<sequence>MEEMEEAKVKWQLLTSEATERDQLFHSKSIIYQELMRIKGLLGKETGGMDTSTKSLNIQSEVDRIEYMLTKSLSGGVPDREGAITNVEQSREGRQEHLAFDLKEIEQRFNSLEKQETELQRFLADQREEFEMDKIALERERVHEKVAWDKYMKDREAFFLSSVLSVMMKREKVMEQLRNQPERQVRHNTLYQRSCHIALCGTRAHFSHVSVSSSSQSPFASSTFKNMFGFKRNRNNKRKTPAAAAAAAAAAKERDIVQVCPGGDVILLQNSDPKSAGGHPDSAIEAIRQREVQKIAQLKKSVTEAEMKMQTEAEQKAWKSEENGIKTDTQKRPENKKELGILHRMGWHTRTKEGPN</sequence>
<accession>A0ABD1KLP4</accession>
<organism evidence="3 4">
    <name type="scientific">Coilia grayii</name>
    <name type="common">Gray's grenadier anchovy</name>
    <dbReference type="NCBI Taxonomy" id="363190"/>
    <lineage>
        <taxon>Eukaryota</taxon>
        <taxon>Metazoa</taxon>
        <taxon>Chordata</taxon>
        <taxon>Craniata</taxon>
        <taxon>Vertebrata</taxon>
        <taxon>Euteleostomi</taxon>
        <taxon>Actinopterygii</taxon>
        <taxon>Neopterygii</taxon>
        <taxon>Teleostei</taxon>
        <taxon>Clupei</taxon>
        <taxon>Clupeiformes</taxon>
        <taxon>Clupeoidei</taxon>
        <taxon>Engraulidae</taxon>
        <taxon>Coilinae</taxon>
        <taxon>Coilia</taxon>
    </lineage>
</organism>
<feature type="region of interest" description="Disordered" evidence="2">
    <location>
        <begin position="308"/>
        <end position="356"/>
    </location>
</feature>
<name>A0ABD1KLP4_9TELE</name>